<dbReference type="InterPro" id="IPR036890">
    <property type="entry name" value="HATPase_C_sf"/>
</dbReference>
<evidence type="ECO:0000313" key="10">
    <source>
        <dbReference type="EMBL" id="MCJ2184332.1"/>
    </source>
</evidence>
<evidence type="ECO:0000256" key="1">
    <source>
        <dbReference type="ARBA" id="ARBA00000085"/>
    </source>
</evidence>
<accession>A0ABT0BGY8</accession>
<dbReference type="PANTHER" id="PTHR41523:SF7">
    <property type="entry name" value="HISTIDINE KINASE"/>
    <property type="match status" value="1"/>
</dbReference>
<dbReference type="RefSeq" id="WP_244023066.1">
    <property type="nucleotide sequence ID" value="NZ_JALHLF010000093.1"/>
</dbReference>
<gene>
    <name evidence="10" type="ORF">MTR62_16775</name>
</gene>
<keyword evidence="3" id="KW-0597">Phosphoprotein</keyword>
<dbReference type="NCBIfam" id="TIGR00229">
    <property type="entry name" value="sensory_box"/>
    <property type="match status" value="1"/>
</dbReference>
<evidence type="ECO:0000259" key="9">
    <source>
        <dbReference type="SMART" id="SM00911"/>
    </source>
</evidence>
<dbReference type="Gene3D" id="3.30.565.10">
    <property type="entry name" value="Histidine kinase-like ATPase, C-terminal domain"/>
    <property type="match status" value="1"/>
</dbReference>
<reference evidence="10" key="1">
    <citation type="submission" date="2022-03" db="EMBL/GenBank/DDBJ databases">
        <title>Identification of a novel bacterium isolated from mangrove sediments.</title>
        <authorList>
            <person name="Pan X."/>
        </authorList>
    </citation>
    <scope>NUCLEOTIDE SEQUENCE</scope>
    <source>
        <strain evidence="10">B1949</strain>
    </source>
</reference>
<keyword evidence="6" id="KW-0418">Kinase</keyword>
<evidence type="ECO:0000256" key="6">
    <source>
        <dbReference type="ARBA" id="ARBA00022777"/>
    </source>
</evidence>
<evidence type="ECO:0000313" key="11">
    <source>
        <dbReference type="Proteomes" id="UP001162881"/>
    </source>
</evidence>
<dbReference type="EMBL" id="JALHLF010000093">
    <property type="protein sequence ID" value="MCJ2184332.1"/>
    <property type="molecule type" value="Genomic_DNA"/>
</dbReference>
<dbReference type="InterPro" id="IPR000014">
    <property type="entry name" value="PAS"/>
</dbReference>
<sequence>MQLDLEALFTLSPNSYVVFDRDWTIVWMNQAYLNATMRTRAEITGRNVFEAFPSDPDSESYALLRASFDRVLETRTVDEIALIPYDIAAPDGSRQERFWSATHTPLLDDAGEVAFILQHTVDVTELHGLRRMRDEIGVVRRAIAVQERNSALQAQRERLTRYFQEAPGFMAVLGGPDHRFELANSAYQKLVAHRAVVGMAVADALPEVVEQGFVAILDEVRRSGRPYFGRALEVHLAVDEAGPGEEPRLERRYVDLVYQPILEADAVTGIFVQGHDVTHGVEAQAHQDLLINELHHRVKNTLAIVQSLATQTFRGIDGAREARRAFDARLQALARAHDLLTERNWQETPLGAVIAQTVRAAAGDAAARIAIDGPEVLLSPRLSVTMAMTLHELTTNAIKYGALANEDGRIAVAWSLSEEDEPMLRATWCESGGPRVEAPAHRGFGMRLIELGIAAEPHGKVTLDFAPEGLAATLELRLVRPRAPG</sequence>
<comment type="catalytic activity">
    <reaction evidence="1">
        <text>ATP + protein L-histidine = ADP + protein N-phospho-L-histidine.</text>
        <dbReference type="EC" id="2.7.13.3"/>
    </reaction>
</comment>
<comment type="caution">
    <text evidence="10">The sequence shown here is derived from an EMBL/GenBank/DDBJ whole genome shotgun (WGS) entry which is preliminary data.</text>
</comment>
<keyword evidence="4" id="KW-0808">Transferase</keyword>
<dbReference type="InterPro" id="IPR013656">
    <property type="entry name" value="PAS_4"/>
</dbReference>
<dbReference type="Pfam" id="PF07536">
    <property type="entry name" value="HWE_HK"/>
    <property type="match status" value="1"/>
</dbReference>
<dbReference type="Pfam" id="PF08448">
    <property type="entry name" value="PAS_4"/>
    <property type="match status" value="1"/>
</dbReference>
<feature type="domain" description="PAS" evidence="8">
    <location>
        <begin position="3"/>
        <end position="69"/>
    </location>
</feature>
<dbReference type="SMART" id="SM00091">
    <property type="entry name" value="PAS"/>
    <property type="match status" value="2"/>
</dbReference>
<feature type="domain" description="PAS" evidence="8">
    <location>
        <begin position="157"/>
        <end position="222"/>
    </location>
</feature>
<dbReference type="InterPro" id="IPR035965">
    <property type="entry name" value="PAS-like_dom_sf"/>
</dbReference>
<evidence type="ECO:0000256" key="5">
    <source>
        <dbReference type="ARBA" id="ARBA00022741"/>
    </source>
</evidence>
<evidence type="ECO:0000256" key="3">
    <source>
        <dbReference type="ARBA" id="ARBA00022553"/>
    </source>
</evidence>
<keyword evidence="7" id="KW-0067">ATP-binding</keyword>
<evidence type="ECO:0000256" key="7">
    <source>
        <dbReference type="ARBA" id="ARBA00022840"/>
    </source>
</evidence>
<name>A0ABT0BGY8_9SPHN</name>
<dbReference type="Gene3D" id="3.30.450.20">
    <property type="entry name" value="PAS domain"/>
    <property type="match status" value="2"/>
</dbReference>
<dbReference type="CDD" id="cd00130">
    <property type="entry name" value="PAS"/>
    <property type="match status" value="1"/>
</dbReference>
<dbReference type="Proteomes" id="UP001162881">
    <property type="component" value="Unassembled WGS sequence"/>
</dbReference>
<dbReference type="SMART" id="SM00911">
    <property type="entry name" value="HWE_HK"/>
    <property type="match status" value="1"/>
</dbReference>
<evidence type="ECO:0000256" key="4">
    <source>
        <dbReference type="ARBA" id="ARBA00022679"/>
    </source>
</evidence>
<organism evidence="10 11">
    <name type="scientific">Novosphingobium organovorum</name>
    <dbReference type="NCBI Taxonomy" id="2930092"/>
    <lineage>
        <taxon>Bacteria</taxon>
        <taxon>Pseudomonadati</taxon>
        <taxon>Pseudomonadota</taxon>
        <taxon>Alphaproteobacteria</taxon>
        <taxon>Sphingomonadales</taxon>
        <taxon>Sphingomonadaceae</taxon>
        <taxon>Novosphingobium</taxon>
    </lineage>
</organism>
<evidence type="ECO:0000259" key="8">
    <source>
        <dbReference type="SMART" id="SM00091"/>
    </source>
</evidence>
<proteinExistence type="predicted"/>
<feature type="domain" description="Signal transduction histidine kinase HWE region" evidence="9">
    <location>
        <begin position="293"/>
        <end position="375"/>
    </location>
</feature>
<keyword evidence="11" id="KW-1185">Reference proteome</keyword>
<evidence type="ECO:0000256" key="2">
    <source>
        <dbReference type="ARBA" id="ARBA00012438"/>
    </source>
</evidence>
<dbReference type="InterPro" id="IPR011102">
    <property type="entry name" value="Sig_transdc_His_kinase_HWE"/>
</dbReference>
<protein>
    <recommendedName>
        <fullName evidence="2">histidine kinase</fullName>
        <ecNumber evidence="2">2.7.13.3</ecNumber>
    </recommendedName>
</protein>
<dbReference type="SUPFAM" id="SSF55785">
    <property type="entry name" value="PYP-like sensor domain (PAS domain)"/>
    <property type="match status" value="2"/>
</dbReference>
<dbReference type="PANTHER" id="PTHR41523">
    <property type="entry name" value="TWO-COMPONENT SYSTEM SENSOR PROTEIN"/>
    <property type="match status" value="1"/>
</dbReference>
<dbReference type="EC" id="2.7.13.3" evidence="2"/>
<keyword evidence="5" id="KW-0547">Nucleotide-binding</keyword>